<dbReference type="InterPro" id="IPR005886">
    <property type="entry name" value="UDP_G4E"/>
</dbReference>
<keyword evidence="7" id="KW-0299">Galactose metabolism</keyword>
<dbReference type="NCBIfam" id="TIGR01179">
    <property type="entry name" value="galE"/>
    <property type="match status" value="1"/>
</dbReference>
<dbReference type="GO" id="GO:0033499">
    <property type="term" value="P:galactose catabolic process via UDP-galactose, Leloir pathway"/>
    <property type="evidence" value="ECO:0007669"/>
    <property type="project" value="TreeGrafter"/>
</dbReference>
<evidence type="ECO:0000256" key="7">
    <source>
        <dbReference type="ARBA" id="ARBA00023144"/>
    </source>
</evidence>
<comment type="subunit">
    <text evidence="9">Homodimer.</text>
</comment>
<sequence length="342" mass="37552">MASVKCILVTGGAGYIGSHTVIELLDAGYDVVVLDNLVNASMESIKRVEDISGKKIQTYNVDLLDAKALEDVFNKHKFDGVIHFAGLKAVGESCELPLLYYKTNVGGTMNLLEIMEKKNVKNVVFSSSATVYGTPSYLPLDEKHPVGGCTNPYGKTKYFIEEILRDVCKANKEWNVVLLRYFNPVGSHISGKIGEDPQGLPNNLMPFVAQVAVGKRKELKVFGSDYDTPDGTGVRDYIHVVDLAKGHVASLKKIEEKCGCKTYNLGTGRGCSVLDMVKAFETASGKKIPYSLEPRRAGDVASCYGSTDLAEKELGWKAQKDLNTMCTDLWRWQSSNPNGYRV</sequence>
<comment type="catalytic activity">
    <reaction evidence="2 9">
        <text>UDP-alpha-D-glucose = UDP-alpha-D-galactose</text>
        <dbReference type="Rhea" id="RHEA:22168"/>
        <dbReference type="ChEBI" id="CHEBI:58885"/>
        <dbReference type="ChEBI" id="CHEBI:66914"/>
        <dbReference type="EC" id="5.1.3.2"/>
    </reaction>
</comment>
<gene>
    <name evidence="11" type="ORF">SNE40_004314</name>
</gene>
<dbReference type="InterPro" id="IPR036291">
    <property type="entry name" value="NAD(P)-bd_dom_sf"/>
</dbReference>
<dbReference type="AlphaFoldDB" id="A0AAN8K2S2"/>
<evidence type="ECO:0000313" key="11">
    <source>
        <dbReference type="EMBL" id="KAK6188047.1"/>
    </source>
</evidence>
<reference evidence="11 12" key="1">
    <citation type="submission" date="2024-01" db="EMBL/GenBank/DDBJ databases">
        <title>The genome of the rayed Mediterranean limpet Patella caerulea (Linnaeus, 1758).</title>
        <authorList>
            <person name="Anh-Thu Weber A."/>
            <person name="Halstead-Nussloch G."/>
        </authorList>
    </citation>
    <scope>NUCLEOTIDE SEQUENCE [LARGE SCALE GENOMIC DNA]</scope>
    <source>
        <strain evidence="11">AATW-2023a</strain>
        <tissue evidence="11">Whole specimen</tissue>
    </source>
</reference>
<keyword evidence="12" id="KW-1185">Reference proteome</keyword>
<dbReference type="PANTHER" id="PTHR43725">
    <property type="entry name" value="UDP-GLUCOSE 4-EPIMERASE"/>
    <property type="match status" value="1"/>
</dbReference>
<dbReference type="Pfam" id="PF16363">
    <property type="entry name" value="GDP_Man_Dehyd"/>
    <property type="match status" value="1"/>
</dbReference>
<keyword evidence="8 9" id="KW-0413">Isomerase</keyword>
<keyword evidence="9" id="KW-0119">Carbohydrate metabolism</keyword>
<proteinExistence type="inferred from homology"/>
<evidence type="ECO:0000256" key="3">
    <source>
        <dbReference type="ARBA" id="ARBA00001911"/>
    </source>
</evidence>
<evidence type="ECO:0000256" key="4">
    <source>
        <dbReference type="ARBA" id="ARBA00002760"/>
    </source>
</evidence>
<evidence type="ECO:0000256" key="6">
    <source>
        <dbReference type="ARBA" id="ARBA00023027"/>
    </source>
</evidence>
<comment type="caution">
    <text evidence="11">The sequence shown here is derived from an EMBL/GenBank/DDBJ whole genome shotgun (WGS) entry which is preliminary data.</text>
</comment>
<dbReference type="Proteomes" id="UP001347796">
    <property type="component" value="Unassembled WGS sequence"/>
</dbReference>
<comment type="cofactor">
    <cofactor evidence="3 9">
        <name>NAD(+)</name>
        <dbReference type="ChEBI" id="CHEBI:57540"/>
    </cofactor>
</comment>
<dbReference type="Gene3D" id="3.40.50.720">
    <property type="entry name" value="NAD(P)-binding Rossmann-like Domain"/>
    <property type="match status" value="1"/>
</dbReference>
<dbReference type="EC" id="5.1.3.2" evidence="9"/>
<feature type="domain" description="NAD(P)-binding" evidence="10">
    <location>
        <begin position="8"/>
        <end position="328"/>
    </location>
</feature>
<accession>A0AAN8K2S2</accession>
<dbReference type="PANTHER" id="PTHR43725:SF47">
    <property type="entry name" value="UDP-GLUCOSE 4-EPIMERASE"/>
    <property type="match status" value="1"/>
</dbReference>
<evidence type="ECO:0000256" key="9">
    <source>
        <dbReference type="RuleBase" id="RU366046"/>
    </source>
</evidence>
<evidence type="ECO:0000256" key="5">
    <source>
        <dbReference type="ARBA" id="ARBA00004947"/>
    </source>
</evidence>
<organism evidence="11 12">
    <name type="scientific">Patella caerulea</name>
    <name type="common">Rayed Mediterranean limpet</name>
    <dbReference type="NCBI Taxonomy" id="87958"/>
    <lineage>
        <taxon>Eukaryota</taxon>
        <taxon>Metazoa</taxon>
        <taxon>Spiralia</taxon>
        <taxon>Lophotrochozoa</taxon>
        <taxon>Mollusca</taxon>
        <taxon>Gastropoda</taxon>
        <taxon>Patellogastropoda</taxon>
        <taxon>Patelloidea</taxon>
        <taxon>Patellidae</taxon>
        <taxon>Patella</taxon>
    </lineage>
</organism>
<name>A0AAN8K2S2_PATCE</name>
<evidence type="ECO:0000256" key="1">
    <source>
        <dbReference type="ARBA" id="ARBA00000014"/>
    </source>
</evidence>
<keyword evidence="6 9" id="KW-0520">NAD</keyword>
<dbReference type="NCBIfam" id="NF007956">
    <property type="entry name" value="PRK10675.1"/>
    <property type="match status" value="1"/>
</dbReference>
<dbReference type="InterPro" id="IPR016040">
    <property type="entry name" value="NAD(P)-bd_dom"/>
</dbReference>
<dbReference type="EMBL" id="JAZGQO010000003">
    <property type="protein sequence ID" value="KAK6188047.1"/>
    <property type="molecule type" value="Genomic_DNA"/>
</dbReference>
<comment type="function">
    <text evidence="4">Catalyzes two distinct but analogous reactions: the reversible epimerization of UDP-glucose to UDP-galactose and the reversible epimerization of UDP-N-acetylglucosamine to UDP-N-acetylgalactosamine. The reaction with UDP-Gal plays a critical role in the Leloir pathway of galactose catabolism in which galactose is converted to the glycolytic intermediate glucose 6-phosphate. It contributes to the catabolism of dietary galactose and enables the endogenous biosynthesis of both UDP-Gal and UDP-GalNAc when exogenous sources are limited. Both UDP-sugar interconversions are important in the synthesis of glycoproteins and glycolipids.</text>
</comment>
<evidence type="ECO:0000256" key="8">
    <source>
        <dbReference type="ARBA" id="ARBA00023235"/>
    </source>
</evidence>
<dbReference type="Gene3D" id="3.90.25.10">
    <property type="entry name" value="UDP-galactose 4-epimerase, domain 1"/>
    <property type="match status" value="1"/>
</dbReference>
<comment type="catalytic activity">
    <reaction evidence="1">
        <text>UDP-N-acetyl-alpha-D-glucosamine = UDP-N-acetyl-alpha-D-galactosamine</text>
        <dbReference type="Rhea" id="RHEA:20517"/>
        <dbReference type="ChEBI" id="CHEBI:57705"/>
        <dbReference type="ChEBI" id="CHEBI:67138"/>
        <dbReference type="EC" id="5.1.3.7"/>
    </reaction>
</comment>
<comment type="pathway">
    <text evidence="5 9">Carbohydrate metabolism; galactose metabolism.</text>
</comment>
<protein>
    <recommendedName>
        <fullName evidence="9">UDP-glucose 4-epimerase</fullName>
        <ecNumber evidence="9">5.1.3.2</ecNumber>
    </recommendedName>
</protein>
<evidence type="ECO:0000256" key="2">
    <source>
        <dbReference type="ARBA" id="ARBA00000083"/>
    </source>
</evidence>
<dbReference type="CDD" id="cd05247">
    <property type="entry name" value="UDP_G4E_1_SDR_e"/>
    <property type="match status" value="1"/>
</dbReference>
<dbReference type="GO" id="GO:0003974">
    <property type="term" value="F:UDP-N-acetylglucosamine 4-epimerase activity"/>
    <property type="evidence" value="ECO:0007669"/>
    <property type="project" value="UniProtKB-EC"/>
</dbReference>
<dbReference type="GO" id="GO:0005829">
    <property type="term" value="C:cytosol"/>
    <property type="evidence" value="ECO:0007669"/>
    <property type="project" value="TreeGrafter"/>
</dbReference>
<dbReference type="GO" id="GO:0003978">
    <property type="term" value="F:UDP-glucose 4-epimerase activity"/>
    <property type="evidence" value="ECO:0007669"/>
    <property type="project" value="UniProtKB-UniRule"/>
</dbReference>
<comment type="similarity">
    <text evidence="9">Belongs to the NAD(P)-dependent epimerase/dehydratase family.</text>
</comment>
<evidence type="ECO:0000259" key="10">
    <source>
        <dbReference type="Pfam" id="PF16363"/>
    </source>
</evidence>
<evidence type="ECO:0000313" key="12">
    <source>
        <dbReference type="Proteomes" id="UP001347796"/>
    </source>
</evidence>
<dbReference type="SUPFAM" id="SSF51735">
    <property type="entry name" value="NAD(P)-binding Rossmann-fold domains"/>
    <property type="match status" value="1"/>
</dbReference>